<reference evidence="1" key="1">
    <citation type="submission" date="2019-03" db="EMBL/GenBank/DDBJ databases">
        <title>Afifella sp. nov., isolated from activated sludge.</title>
        <authorList>
            <person name="Li Q."/>
            <person name="Liu Y."/>
        </authorList>
    </citation>
    <scope>NUCLEOTIDE SEQUENCE</scope>
    <source>
        <strain evidence="1">L72</strain>
    </source>
</reference>
<dbReference type="RefSeq" id="WP_161139677.1">
    <property type="nucleotide sequence ID" value="NZ_SPKJ01000013.1"/>
</dbReference>
<proteinExistence type="predicted"/>
<sequence length="160" mass="17377">MTDARAESLFDALRQGEILEDEDLVAAAEAFGIKTAAGISEADARVTVSLKTVEVLLAQNYVFALNELNLRQRLLSDRIAALEAGGIRYEGVHQRAIGYRRGSVVTQDSAMWVALRDTQPGEIPGEAKAAWQLAARPKVPKEARAFMAAAKSTRGAHDER</sequence>
<name>A0A964T3M4_9HYPH</name>
<dbReference type="Proteomes" id="UP000773614">
    <property type="component" value="Unassembled WGS sequence"/>
</dbReference>
<organism evidence="1 2">
    <name type="scientific">Propylenella binzhouense</name>
    <dbReference type="NCBI Taxonomy" id="2555902"/>
    <lineage>
        <taxon>Bacteria</taxon>
        <taxon>Pseudomonadati</taxon>
        <taxon>Pseudomonadota</taxon>
        <taxon>Alphaproteobacteria</taxon>
        <taxon>Hyphomicrobiales</taxon>
        <taxon>Propylenellaceae</taxon>
        <taxon>Propylenella</taxon>
    </lineage>
</organism>
<accession>A0A964T3M4</accession>
<protein>
    <submittedName>
        <fullName evidence="1">Transposase</fullName>
    </submittedName>
</protein>
<dbReference type="OrthoDB" id="8404392at2"/>
<keyword evidence="2" id="KW-1185">Reference proteome</keyword>
<evidence type="ECO:0000313" key="2">
    <source>
        <dbReference type="Proteomes" id="UP000773614"/>
    </source>
</evidence>
<dbReference type="EMBL" id="SPKJ01000013">
    <property type="protein sequence ID" value="MYZ47327.1"/>
    <property type="molecule type" value="Genomic_DNA"/>
</dbReference>
<gene>
    <name evidence="1" type="ORF">E4O86_06340</name>
</gene>
<evidence type="ECO:0000313" key="1">
    <source>
        <dbReference type="EMBL" id="MYZ47327.1"/>
    </source>
</evidence>
<comment type="caution">
    <text evidence="1">The sequence shown here is derived from an EMBL/GenBank/DDBJ whole genome shotgun (WGS) entry which is preliminary data.</text>
</comment>
<dbReference type="AlphaFoldDB" id="A0A964T3M4"/>